<evidence type="ECO:0000313" key="3">
    <source>
        <dbReference type="Proteomes" id="UP001164746"/>
    </source>
</evidence>
<reference evidence="2" key="1">
    <citation type="submission" date="2022-11" db="EMBL/GenBank/DDBJ databases">
        <title>Centuries of genome instability and evolution in soft-shell clam transmissible cancer (bioRxiv).</title>
        <authorList>
            <person name="Hart S.F.M."/>
            <person name="Yonemitsu M.A."/>
            <person name="Giersch R.M."/>
            <person name="Beal B.F."/>
            <person name="Arriagada G."/>
            <person name="Davis B.W."/>
            <person name="Ostrander E.A."/>
            <person name="Goff S.P."/>
            <person name="Metzger M.J."/>
        </authorList>
    </citation>
    <scope>NUCLEOTIDE SEQUENCE</scope>
    <source>
        <strain evidence="2">MELC-2E11</strain>
        <tissue evidence="2">Siphon/mantle</tissue>
    </source>
</reference>
<dbReference type="Proteomes" id="UP001164746">
    <property type="component" value="Chromosome 4"/>
</dbReference>
<name>A0ABY7E1V0_MYAAR</name>
<evidence type="ECO:0000313" key="2">
    <source>
        <dbReference type="EMBL" id="WAR03189.1"/>
    </source>
</evidence>
<keyword evidence="3" id="KW-1185">Reference proteome</keyword>
<organism evidence="2 3">
    <name type="scientific">Mya arenaria</name>
    <name type="common">Soft-shell clam</name>
    <dbReference type="NCBI Taxonomy" id="6604"/>
    <lineage>
        <taxon>Eukaryota</taxon>
        <taxon>Metazoa</taxon>
        <taxon>Spiralia</taxon>
        <taxon>Lophotrochozoa</taxon>
        <taxon>Mollusca</taxon>
        <taxon>Bivalvia</taxon>
        <taxon>Autobranchia</taxon>
        <taxon>Heteroconchia</taxon>
        <taxon>Euheterodonta</taxon>
        <taxon>Imparidentia</taxon>
        <taxon>Neoheterodontei</taxon>
        <taxon>Myida</taxon>
        <taxon>Myoidea</taxon>
        <taxon>Myidae</taxon>
        <taxon>Mya</taxon>
    </lineage>
</organism>
<accession>A0ABY7E1V0</accession>
<proteinExistence type="predicted"/>
<protein>
    <submittedName>
        <fullName evidence="2">Uncharacterized protein</fullName>
    </submittedName>
</protein>
<dbReference type="Pfam" id="PF15123">
    <property type="entry name" value="DUF4562"/>
    <property type="match status" value="1"/>
</dbReference>
<sequence>MLVWNRHLKRIHQTNIESLSLIILAMIELSLASSSFSGRPAMSLNHWDRMQYGRTSTDRPDPLHALHEAGRRPPEEPAKQVPPHHEWTPYKGPLVWTGPDGNRNYRPHQCRDWQSLGVGELSPEKTLSATYISRAPDDQPFPSPRAGAMGEIGWFYKDFSHSIRPSRPANLNR</sequence>
<feature type="compositionally biased region" description="Basic and acidic residues" evidence="1">
    <location>
        <begin position="55"/>
        <end position="88"/>
    </location>
</feature>
<dbReference type="InterPro" id="IPR027814">
    <property type="entry name" value="DUF4562"/>
</dbReference>
<dbReference type="EMBL" id="CP111015">
    <property type="protein sequence ID" value="WAR03189.1"/>
    <property type="molecule type" value="Genomic_DNA"/>
</dbReference>
<gene>
    <name evidence="2" type="ORF">MAR_009747</name>
</gene>
<evidence type="ECO:0000256" key="1">
    <source>
        <dbReference type="SAM" id="MobiDB-lite"/>
    </source>
</evidence>
<feature type="region of interest" description="Disordered" evidence="1">
    <location>
        <begin position="55"/>
        <end position="90"/>
    </location>
</feature>